<keyword evidence="2" id="KW-0812">Transmembrane</keyword>
<sequence length="121" mass="13476">MKVKQNIGIVNALIRITAGFTVLSWATAKLVKMPWRDSYLWMAMLGGMKIGEGILRFCPITALFENQQSNSEGGKEGKSMLNIGSMLKGNHNNSEKKTTDIDSDEKRKDLPDMPDLPYNPS</sequence>
<evidence type="ECO:0000259" key="3">
    <source>
        <dbReference type="Pfam" id="PF11127"/>
    </source>
</evidence>
<dbReference type="Proteomes" id="UP000265801">
    <property type="component" value="Unassembled WGS sequence"/>
</dbReference>
<name>A0A3A1QYE7_9BACI</name>
<keyword evidence="5" id="KW-1185">Reference proteome</keyword>
<evidence type="ECO:0000256" key="1">
    <source>
        <dbReference type="SAM" id="MobiDB-lite"/>
    </source>
</evidence>
<feature type="region of interest" description="Disordered" evidence="1">
    <location>
        <begin position="68"/>
        <end position="121"/>
    </location>
</feature>
<reference evidence="4 5" key="1">
    <citation type="submission" date="2018-09" db="EMBL/GenBank/DDBJ databases">
        <title>Bacillus saliacetes sp. nov., isolated from Thai shrimp paste (Ka-pi).</title>
        <authorList>
            <person name="Daroonpunt R."/>
            <person name="Tanasupawat S."/>
            <person name="Yiamsombut S."/>
        </authorList>
    </citation>
    <scope>NUCLEOTIDE SEQUENCE [LARGE SCALE GENOMIC DNA]</scope>
    <source>
        <strain evidence="4 5">SKP7-4</strain>
    </source>
</reference>
<feature type="transmembrane region" description="Helical" evidence="2">
    <location>
        <begin position="39"/>
        <end position="58"/>
    </location>
</feature>
<organism evidence="4 5">
    <name type="scientific">Bacillus salacetis</name>
    <dbReference type="NCBI Taxonomy" id="2315464"/>
    <lineage>
        <taxon>Bacteria</taxon>
        <taxon>Bacillati</taxon>
        <taxon>Bacillota</taxon>
        <taxon>Bacilli</taxon>
        <taxon>Bacillales</taxon>
        <taxon>Bacillaceae</taxon>
        <taxon>Bacillus</taxon>
    </lineage>
</organism>
<keyword evidence="2" id="KW-1133">Transmembrane helix</keyword>
<comment type="caution">
    <text evidence="4">The sequence shown here is derived from an EMBL/GenBank/DDBJ whole genome shotgun (WGS) entry which is preliminary data.</text>
</comment>
<dbReference type="InterPro" id="IPR021309">
    <property type="entry name" value="YgaP-like_TM"/>
</dbReference>
<dbReference type="OrthoDB" id="5405951at2"/>
<keyword evidence="2" id="KW-0472">Membrane</keyword>
<evidence type="ECO:0000313" key="5">
    <source>
        <dbReference type="Proteomes" id="UP000265801"/>
    </source>
</evidence>
<evidence type="ECO:0000313" key="4">
    <source>
        <dbReference type="EMBL" id="RIW33956.1"/>
    </source>
</evidence>
<proteinExistence type="predicted"/>
<gene>
    <name evidence="4" type="ORF">D3H55_10170</name>
</gene>
<feature type="compositionally biased region" description="Basic and acidic residues" evidence="1">
    <location>
        <begin position="93"/>
        <end position="111"/>
    </location>
</feature>
<protein>
    <submittedName>
        <fullName evidence="4">DUF2892 domain-containing protein</fullName>
    </submittedName>
</protein>
<feature type="transmembrane region" description="Helical" evidence="2">
    <location>
        <begin position="7"/>
        <end position="27"/>
    </location>
</feature>
<dbReference type="AlphaFoldDB" id="A0A3A1QYE7"/>
<feature type="domain" description="Inner membrane protein YgaP-like transmembrane" evidence="3">
    <location>
        <begin position="4"/>
        <end position="67"/>
    </location>
</feature>
<evidence type="ECO:0000256" key="2">
    <source>
        <dbReference type="SAM" id="Phobius"/>
    </source>
</evidence>
<dbReference type="RefSeq" id="WP_119546803.1">
    <property type="nucleotide sequence ID" value="NZ_QXIR01000012.1"/>
</dbReference>
<dbReference type="EMBL" id="QXIR01000012">
    <property type="protein sequence ID" value="RIW33956.1"/>
    <property type="molecule type" value="Genomic_DNA"/>
</dbReference>
<accession>A0A3A1QYE7</accession>
<dbReference type="Pfam" id="PF11127">
    <property type="entry name" value="YgaP-like_TM"/>
    <property type="match status" value="1"/>
</dbReference>